<gene>
    <name evidence="3" type="ordered locus">VIT_14s0171g00340</name>
</gene>
<evidence type="ECO:0000313" key="4">
    <source>
        <dbReference type="Proteomes" id="UP000009183"/>
    </source>
</evidence>
<accession>F6I5L3</accession>
<feature type="domain" description="F-box" evidence="1">
    <location>
        <begin position="79"/>
        <end position="111"/>
    </location>
</feature>
<protein>
    <submittedName>
        <fullName evidence="3">Uncharacterized protein</fullName>
    </submittedName>
</protein>
<dbReference type="InterPro" id="IPR005174">
    <property type="entry name" value="KIB1-4_b-propeller"/>
</dbReference>
<dbReference type="EMBL" id="FN596749">
    <property type="protein sequence ID" value="CCB62231.1"/>
    <property type="molecule type" value="Genomic_DNA"/>
</dbReference>
<sequence>MPLEMPFKTNHLLCPKIYPISLALASIDVIRIIQSSFLSFLSNFGSFLLLGMMLRQNSERDTNKANCKKINTDCSWRPWSELPSDLLDVISRQLHMMDHLSFSGVCRSWRASALPCKKDKIASQPPFLVALSAHVRGRLFFYDIFEGRKYKTEFPNHADKFCCGFCCGYLMMEDRNAQNGLWLVNPFTRHELQFPAPPERIRHAIITSSVVPSDSSIVALSADYENLLFCHPGYVNWIVLPVPSKSWVYLDLTIFKKKIYALTSQGKVWEVNPNLNFPLTPVAFRRVPYLDHMGLGRKFGFLCPTLHLVASEEELLMVNLIPHEEPQVFKLDFKMKEWVKMESLEDKVMFLSDVKCGVVGNPDKWGGCSNSIYSVNLFSNMCIAISMEGHWLGSCRFPGSQFVGGSPSSSPYWFFQESYNTDALSDN</sequence>
<keyword evidence="4" id="KW-1185">Reference proteome</keyword>
<dbReference type="HOGENOM" id="CLU_643133_0_0_1"/>
<dbReference type="Proteomes" id="UP000009183">
    <property type="component" value="Chromosome 14"/>
</dbReference>
<dbReference type="eggNOG" id="ENOG502SP5Q">
    <property type="taxonomic scope" value="Eukaryota"/>
</dbReference>
<dbReference type="InterPro" id="IPR001810">
    <property type="entry name" value="F-box_dom"/>
</dbReference>
<dbReference type="OrthoDB" id="642536at2759"/>
<dbReference type="AlphaFoldDB" id="F6I5L3"/>
<dbReference type="PANTHER" id="PTHR45463">
    <property type="entry name" value="OS09G0392200 PROTEIN"/>
    <property type="match status" value="1"/>
</dbReference>
<dbReference type="InParanoid" id="F6I5L3"/>
<feature type="domain" description="KIB1-4 beta-propeller" evidence="2">
    <location>
        <begin position="141"/>
        <end position="376"/>
    </location>
</feature>
<evidence type="ECO:0000259" key="2">
    <source>
        <dbReference type="Pfam" id="PF03478"/>
    </source>
</evidence>
<proteinExistence type="predicted"/>
<dbReference type="InterPro" id="IPR036047">
    <property type="entry name" value="F-box-like_dom_sf"/>
</dbReference>
<evidence type="ECO:0000259" key="1">
    <source>
        <dbReference type="Pfam" id="PF00646"/>
    </source>
</evidence>
<dbReference type="Gene3D" id="1.20.1280.50">
    <property type="match status" value="1"/>
</dbReference>
<dbReference type="PaxDb" id="29760-VIT_14s0171g00340.t01"/>
<dbReference type="SUPFAM" id="SSF81383">
    <property type="entry name" value="F-box domain"/>
    <property type="match status" value="1"/>
</dbReference>
<organism evidence="3 4">
    <name type="scientific">Vitis vinifera</name>
    <name type="common">Grape</name>
    <dbReference type="NCBI Taxonomy" id="29760"/>
    <lineage>
        <taxon>Eukaryota</taxon>
        <taxon>Viridiplantae</taxon>
        <taxon>Streptophyta</taxon>
        <taxon>Embryophyta</taxon>
        <taxon>Tracheophyta</taxon>
        <taxon>Spermatophyta</taxon>
        <taxon>Magnoliopsida</taxon>
        <taxon>eudicotyledons</taxon>
        <taxon>Gunneridae</taxon>
        <taxon>Pentapetalae</taxon>
        <taxon>rosids</taxon>
        <taxon>Vitales</taxon>
        <taxon>Vitaceae</taxon>
        <taxon>Viteae</taxon>
        <taxon>Vitis</taxon>
    </lineage>
</organism>
<dbReference type="Pfam" id="PF03478">
    <property type="entry name" value="Beta-prop_KIB1-4"/>
    <property type="match status" value="1"/>
</dbReference>
<dbReference type="PANTHER" id="PTHR45463:SF8">
    <property type="entry name" value="OS09G0392200 PROTEIN"/>
    <property type="match status" value="1"/>
</dbReference>
<reference evidence="4" key="1">
    <citation type="journal article" date="2007" name="Nature">
        <title>The grapevine genome sequence suggests ancestral hexaploidization in major angiosperm phyla.</title>
        <authorList>
            <consortium name="The French-Italian Public Consortium for Grapevine Genome Characterization."/>
            <person name="Jaillon O."/>
            <person name="Aury J.-M."/>
            <person name="Noel B."/>
            <person name="Policriti A."/>
            <person name="Clepet C."/>
            <person name="Casagrande A."/>
            <person name="Choisne N."/>
            <person name="Aubourg S."/>
            <person name="Vitulo N."/>
            <person name="Jubin C."/>
            <person name="Vezzi A."/>
            <person name="Legeai F."/>
            <person name="Hugueney P."/>
            <person name="Dasilva C."/>
            <person name="Horner D."/>
            <person name="Mica E."/>
            <person name="Jublot D."/>
            <person name="Poulain J."/>
            <person name="Bruyere C."/>
            <person name="Billault A."/>
            <person name="Segurens B."/>
            <person name="Gouyvenoux M."/>
            <person name="Ugarte E."/>
            <person name="Cattonaro F."/>
            <person name="Anthouard V."/>
            <person name="Vico V."/>
            <person name="Del Fabbro C."/>
            <person name="Alaux M."/>
            <person name="Di Gaspero G."/>
            <person name="Dumas V."/>
            <person name="Felice N."/>
            <person name="Paillard S."/>
            <person name="Juman I."/>
            <person name="Moroldo M."/>
            <person name="Scalabrin S."/>
            <person name="Canaguier A."/>
            <person name="Le Clainche I."/>
            <person name="Malacrida G."/>
            <person name="Durand E."/>
            <person name="Pesole G."/>
            <person name="Laucou V."/>
            <person name="Chatelet P."/>
            <person name="Merdinoglu D."/>
            <person name="Delledonne M."/>
            <person name="Pezzotti M."/>
            <person name="Lecharny A."/>
            <person name="Scarpelli C."/>
            <person name="Artiguenave F."/>
            <person name="Pe M.E."/>
            <person name="Valle G."/>
            <person name="Morgante M."/>
            <person name="Caboche M."/>
            <person name="Adam-Blondon A.-F."/>
            <person name="Weissenbach J."/>
            <person name="Quetier F."/>
            <person name="Wincker P."/>
        </authorList>
    </citation>
    <scope>NUCLEOTIDE SEQUENCE [LARGE SCALE GENOMIC DNA]</scope>
    <source>
        <strain evidence="4">cv. Pinot noir / PN40024</strain>
    </source>
</reference>
<dbReference type="ExpressionAtlas" id="F6I5L3">
    <property type="expression patterns" value="baseline and differential"/>
</dbReference>
<dbReference type="Pfam" id="PF00646">
    <property type="entry name" value="F-box"/>
    <property type="match status" value="1"/>
</dbReference>
<name>F6I5L3_VITVI</name>
<evidence type="ECO:0000313" key="3">
    <source>
        <dbReference type="EMBL" id="CCB62231.1"/>
    </source>
</evidence>